<accession>A0A812PWQ4</accession>
<feature type="signal peptide" evidence="2">
    <location>
        <begin position="1"/>
        <end position="25"/>
    </location>
</feature>
<evidence type="ECO:0000256" key="2">
    <source>
        <dbReference type="SAM" id="SignalP"/>
    </source>
</evidence>
<keyword evidence="4" id="KW-1185">Reference proteome</keyword>
<keyword evidence="1" id="KW-1133">Transmembrane helix</keyword>
<keyword evidence="2" id="KW-0732">Signal</keyword>
<evidence type="ECO:0000313" key="4">
    <source>
        <dbReference type="Proteomes" id="UP000604046"/>
    </source>
</evidence>
<evidence type="ECO:0000256" key="1">
    <source>
        <dbReference type="SAM" id="Phobius"/>
    </source>
</evidence>
<organism evidence="3 4">
    <name type="scientific">Symbiodinium natans</name>
    <dbReference type="NCBI Taxonomy" id="878477"/>
    <lineage>
        <taxon>Eukaryota</taxon>
        <taxon>Sar</taxon>
        <taxon>Alveolata</taxon>
        <taxon>Dinophyceae</taxon>
        <taxon>Suessiales</taxon>
        <taxon>Symbiodiniaceae</taxon>
        <taxon>Symbiodinium</taxon>
    </lineage>
</organism>
<dbReference type="OrthoDB" id="10362864at2759"/>
<sequence>MALLRVSSQLVIFVAWWLATHRGAACRFKPSARMPTLPATNDSLAEPLPDAAFVLDDGDGVDLKQESARLDVIDHLVLRWVRWMDSMSQTKLGQMAVLLAAFILPVVFAMLPVLLMYMFLEKGMLMDEARGPRRRASGHRNRHVTYSVTEEGVHPILVFATYVADFATPSTGAFRRRFWRILFRTDPWKLHCL</sequence>
<dbReference type="EMBL" id="CAJNDS010002145">
    <property type="protein sequence ID" value="CAE7350424.1"/>
    <property type="molecule type" value="Genomic_DNA"/>
</dbReference>
<keyword evidence="1" id="KW-0472">Membrane</keyword>
<feature type="transmembrane region" description="Helical" evidence="1">
    <location>
        <begin position="95"/>
        <end position="120"/>
    </location>
</feature>
<comment type="caution">
    <text evidence="3">The sequence shown here is derived from an EMBL/GenBank/DDBJ whole genome shotgun (WGS) entry which is preliminary data.</text>
</comment>
<evidence type="ECO:0000313" key="3">
    <source>
        <dbReference type="EMBL" id="CAE7350424.1"/>
    </source>
</evidence>
<proteinExistence type="predicted"/>
<name>A0A812PWQ4_9DINO</name>
<gene>
    <name evidence="3" type="ORF">SNAT2548_LOCUS18445</name>
</gene>
<reference evidence="3" key="1">
    <citation type="submission" date="2021-02" db="EMBL/GenBank/DDBJ databases">
        <authorList>
            <person name="Dougan E. K."/>
            <person name="Rhodes N."/>
            <person name="Thang M."/>
            <person name="Chan C."/>
        </authorList>
    </citation>
    <scope>NUCLEOTIDE SEQUENCE</scope>
</reference>
<dbReference type="AlphaFoldDB" id="A0A812PWQ4"/>
<keyword evidence="1" id="KW-0812">Transmembrane</keyword>
<dbReference type="Proteomes" id="UP000604046">
    <property type="component" value="Unassembled WGS sequence"/>
</dbReference>
<protein>
    <submittedName>
        <fullName evidence="3">Uncharacterized protein</fullName>
    </submittedName>
</protein>
<feature type="chain" id="PRO_5032907898" evidence="2">
    <location>
        <begin position="26"/>
        <end position="193"/>
    </location>
</feature>